<dbReference type="OrthoDB" id="8955051at2"/>
<accession>A0A1H7HSA5</accession>
<dbReference type="AlphaFoldDB" id="A0A1H7HSA5"/>
<keyword evidence="2" id="KW-1185">Reference proteome</keyword>
<organism evidence="1 2">
    <name type="scientific">Alkalibacterium pelagium</name>
    <dbReference type="NCBI Taxonomy" id="426702"/>
    <lineage>
        <taxon>Bacteria</taxon>
        <taxon>Bacillati</taxon>
        <taxon>Bacillota</taxon>
        <taxon>Bacilli</taxon>
        <taxon>Lactobacillales</taxon>
        <taxon>Carnobacteriaceae</taxon>
        <taxon>Alkalibacterium</taxon>
    </lineage>
</organism>
<gene>
    <name evidence="1" type="ORF">SAMN04488099_103165</name>
</gene>
<dbReference type="InterPro" id="IPR015424">
    <property type="entry name" value="PyrdxlP-dep_Trfase"/>
</dbReference>
<evidence type="ECO:0000313" key="2">
    <source>
        <dbReference type="Proteomes" id="UP000199081"/>
    </source>
</evidence>
<protein>
    <recommendedName>
        <fullName evidence="3">dTDP-4-amino-4,6-dideoxygalactose transaminase</fullName>
    </recommendedName>
</protein>
<dbReference type="EMBL" id="FNZU01000003">
    <property type="protein sequence ID" value="SEK53273.1"/>
    <property type="molecule type" value="Genomic_DNA"/>
</dbReference>
<dbReference type="Proteomes" id="UP000199081">
    <property type="component" value="Unassembled WGS sequence"/>
</dbReference>
<dbReference type="SUPFAM" id="SSF53383">
    <property type="entry name" value="PLP-dependent transferases"/>
    <property type="match status" value="1"/>
</dbReference>
<dbReference type="RefSeq" id="WP_091479368.1">
    <property type="nucleotide sequence ID" value="NZ_BJYC01000006.1"/>
</dbReference>
<evidence type="ECO:0000313" key="1">
    <source>
        <dbReference type="EMBL" id="SEK53273.1"/>
    </source>
</evidence>
<proteinExistence type="predicted"/>
<sequence>MKEIGGYFQLDQLIDEPFHKNLVELNTARNALLYLVKSKNIGKVHLPYFLCDSVSNILSKNQIEYDYYEIDRNFRPIFNEQLSDNSYLYIVNYYGQFTDDEFRDYKFKYGNVIVDNTQSFFQKPIEGIDTLYSCRKFFGLPDGAYLSTDTFLNEDLEESQSSSRMNHILGRFEGKASDYYIEYKKSDADFDELPIKSMSKLTRNILGAIDYKNVLETRNTNFEYLHNHLEQTNILELHSPQGPFAYPYYVENGIEIRKKLAEKKVYIPTLWPNVLKDNESDSNEFDYAANILPLPCDQRYSLTDMDTLLKELTLCID</sequence>
<dbReference type="STRING" id="426702.SAMN04488099_103165"/>
<evidence type="ECO:0008006" key="3">
    <source>
        <dbReference type="Google" id="ProtNLM"/>
    </source>
</evidence>
<reference evidence="2" key="1">
    <citation type="submission" date="2016-10" db="EMBL/GenBank/DDBJ databases">
        <authorList>
            <person name="Varghese N."/>
            <person name="Submissions S."/>
        </authorList>
    </citation>
    <scope>NUCLEOTIDE SEQUENCE [LARGE SCALE GENOMIC DNA]</scope>
    <source>
        <strain evidence="2">DSM 19183</strain>
    </source>
</reference>
<name>A0A1H7HSA5_9LACT</name>